<gene>
    <name evidence="2" type="ORF">EGW08_018937</name>
</gene>
<feature type="region of interest" description="Disordered" evidence="1">
    <location>
        <begin position="45"/>
        <end position="70"/>
    </location>
</feature>
<name>A0A433SVV8_ELYCH</name>
<proteinExistence type="predicted"/>
<dbReference type="EMBL" id="RQTK01000952">
    <property type="protein sequence ID" value="RUS73308.1"/>
    <property type="molecule type" value="Genomic_DNA"/>
</dbReference>
<comment type="caution">
    <text evidence="2">The sequence shown here is derived from an EMBL/GenBank/DDBJ whole genome shotgun (WGS) entry which is preliminary data.</text>
</comment>
<evidence type="ECO:0000313" key="2">
    <source>
        <dbReference type="EMBL" id="RUS73308.1"/>
    </source>
</evidence>
<evidence type="ECO:0000313" key="3">
    <source>
        <dbReference type="Proteomes" id="UP000271974"/>
    </source>
</evidence>
<organism evidence="2 3">
    <name type="scientific">Elysia chlorotica</name>
    <name type="common">Eastern emerald elysia</name>
    <name type="synonym">Sea slug</name>
    <dbReference type="NCBI Taxonomy" id="188477"/>
    <lineage>
        <taxon>Eukaryota</taxon>
        <taxon>Metazoa</taxon>
        <taxon>Spiralia</taxon>
        <taxon>Lophotrochozoa</taxon>
        <taxon>Mollusca</taxon>
        <taxon>Gastropoda</taxon>
        <taxon>Heterobranchia</taxon>
        <taxon>Euthyneura</taxon>
        <taxon>Panpulmonata</taxon>
        <taxon>Sacoglossa</taxon>
        <taxon>Placobranchoidea</taxon>
        <taxon>Plakobranchidae</taxon>
        <taxon>Elysia</taxon>
    </lineage>
</organism>
<dbReference type="Proteomes" id="UP000271974">
    <property type="component" value="Unassembled WGS sequence"/>
</dbReference>
<evidence type="ECO:0000256" key="1">
    <source>
        <dbReference type="SAM" id="MobiDB-lite"/>
    </source>
</evidence>
<feature type="region of interest" description="Disordered" evidence="1">
    <location>
        <begin position="1"/>
        <end position="28"/>
    </location>
</feature>
<keyword evidence="3" id="KW-1185">Reference proteome</keyword>
<dbReference type="OrthoDB" id="6144790at2759"/>
<feature type="compositionally biased region" description="Basic and acidic residues" evidence="1">
    <location>
        <begin position="49"/>
        <end position="58"/>
    </location>
</feature>
<protein>
    <submittedName>
        <fullName evidence="2">Uncharacterized protein</fullName>
    </submittedName>
</protein>
<accession>A0A433SVV8</accession>
<dbReference type="AlphaFoldDB" id="A0A433SVV8"/>
<sequence>MECQIVPARRVEINKPKKKTTKQSSNKMGEDLNYVFTLQPIFKPPKSTLDMDTHDDNKSNFSSRKKSLERSKTDAGFNHFTMSRPGTLNFPETLVGHKEINNQTKVSSSFSGMHGKVQVINFNRGPTSTQTTALSSEAKRKSQYRRASSGEELIHKAAASRHHSKNHSTIEISAPGNILGTEGSKSLACSPRPGLVQDPQRRKSAGCKLSSSQTQTKEDTLRRKSLFDSHAVTKWYSQDRRPMSTERGEGGRRHKSNVISPRTLAHLPYSDNIGLEETVTQDQARKMGKLKQYSEWKKQQKPSRQTPKQVWYRTVRSVLAVNQLYHKVQQKARPLQEQAAQKMKA</sequence>
<feature type="compositionally biased region" description="Polar residues" evidence="1">
    <location>
        <begin position="123"/>
        <end position="135"/>
    </location>
</feature>
<feature type="region of interest" description="Disordered" evidence="1">
    <location>
        <begin position="123"/>
        <end position="221"/>
    </location>
</feature>
<reference evidence="2 3" key="1">
    <citation type="submission" date="2019-01" db="EMBL/GenBank/DDBJ databases">
        <title>A draft genome assembly of the solar-powered sea slug Elysia chlorotica.</title>
        <authorList>
            <person name="Cai H."/>
            <person name="Li Q."/>
            <person name="Fang X."/>
            <person name="Li J."/>
            <person name="Curtis N.E."/>
            <person name="Altenburger A."/>
            <person name="Shibata T."/>
            <person name="Feng M."/>
            <person name="Maeda T."/>
            <person name="Schwartz J.A."/>
            <person name="Shigenobu S."/>
            <person name="Lundholm N."/>
            <person name="Nishiyama T."/>
            <person name="Yang H."/>
            <person name="Hasebe M."/>
            <person name="Li S."/>
            <person name="Pierce S.K."/>
            <person name="Wang J."/>
        </authorList>
    </citation>
    <scope>NUCLEOTIDE SEQUENCE [LARGE SCALE GENOMIC DNA]</scope>
    <source>
        <strain evidence="2">EC2010</strain>
        <tissue evidence="2">Whole organism of an adult</tissue>
    </source>
</reference>